<evidence type="ECO:0000256" key="4">
    <source>
        <dbReference type="RuleBase" id="RU003651"/>
    </source>
</evidence>
<feature type="region of interest" description="Disordered" evidence="5">
    <location>
        <begin position="60"/>
        <end position="81"/>
    </location>
</feature>
<reference evidence="7 8" key="1">
    <citation type="submission" date="2017-06" db="EMBL/GenBank/DDBJ databases">
        <authorList>
            <person name="Kim H.J."/>
            <person name="Triplett B.A."/>
        </authorList>
    </citation>
    <scope>NUCLEOTIDE SEQUENCE [LARGE SCALE GENOMIC DNA]</scope>
    <source>
        <strain evidence="7 8">DSM 13116</strain>
    </source>
</reference>
<keyword evidence="8" id="KW-1185">Reference proteome</keyword>
<dbReference type="AlphaFoldDB" id="A0A239DCS8"/>
<dbReference type="Gene3D" id="3.40.50.300">
    <property type="entry name" value="P-loop containing nucleotide triphosphate hydrolases"/>
    <property type="match status" value="1"/>
</dbReference>
<evidence type="ECO:0000256" key="1">
    <source>
        <dbReference type="ARBA" id="ARBA00006914"/>
    </source>
</evidence>
<accession>A0A239DCS8</accession>
<dbReference type="PROSITE" id="PS00674">
    <property type="entry name" value="AAA"/>
    <property type="match status" value="1"/>
</dbReference>
<dbReference type="GO" id="GO:0005524">
    <property type="term" value="F:ATP binding"/>
    <property type="evidence" value="ECO:0007669"/>
    <property type="project" value="UniProtKB-KW"/>
</dbReference>
<evidence type="ECO:0000259" key="6">
    <source>
        <dbReference type="SMART" id="SM00382"/>
    </source>
</evidence>
<dbReference type="SUPFAM" id="SSF52540">
    <property type="entry name" value="P-loop containing nucleoside triphosphate hydrolases"/>
    <property type="match status" value="1"/>
</dbReference>
<dbReference type="InterPro" id="IPR003959">
    <property type="entry name" value="ATPase_AAA_core"/>
</dbReference>
<dbReference type="PANTHER" id="PTHR23073">
    <property type="entry name" value="26S PROTEASOME REGULATORY SUBUNIT"/>
    <property type="match status" value="1"/>
</dbReference>
<dbReference type="InterPro" id="IPR003960">
    <property type="entry name" value="ATPase_AAA_CS"/>
</dbReference>
<dbReference type="GO" id="GO:0016887">
    <property type="term" value="F:ATP hydrolysis activity"/>
    <property type="evidence" value="ECO:0007669"/>
    <property type="project" value="InterPro"/>
</dbReference>
<evidence type="ECO:0000313" key="8">
    <source>
        <dbReference type="Proteomes" id="UP000198324"/>
    </source>
</evidence>
<dbReference type="InterPro" id="IPR050221">
    <property type="entry name" value="26S_Proteasome_ATPase"/>
</dbReference>
<organism evidence="7 8">
    <name type="scientific">Humidesulfovibrio mexicanus</name>
    <dbReference type="NCBI Taxonomy" id="147047"/>
    <lineage>
        <taxon>Bacteria</taxon>
        <taxon>Pseudomonadati</taxon>
        <taxon>Thermodesulfobacteriota</taxon>
        <taxon>Desulfovibrionia</taxon>
        <taxon>Desulfovibrionales</taxon>
        <taxon>Desulfovibrionaceae</taxon>
        <taxon>Humidesulfovibrio</taxon>
    </lineage>
</organism>
<evidence type="ECO:0000256" key="2">
    <source>
        <dbReference type="ARBA" id="ARBA00022741"/>
    </source>
</evidence>
<evidence type="ECO:0000256" key="3">
    <source>
        <dbReference type="ARBA" id="ARBA00022840"/>
    </source>
</evidence>
<comment type="similarity">
    <text evidence="1 4">Belongs to the AAA ATPase family.</text>
</comment>
<dbReference type="InterPro" id="IPR003593">
    <property type="entry name" value="AAA+_ATPase"/>
</dbReference>
<feature type="domain" description="AAA+ ATPase" evidence="6">
    <location>
        <begin position="123"/>
        <end position="255"/>
    </location>
</feature>
<dbReference type="Pfam" id="PF00004">
    <property type="entry name" value="AAA"/>
    <property type="match status" value="1"/>
</dbReference>
<dbReference type="CDD" id="cd19481">
    <property type="entry name" value="RecA-like_protease"/>
    <property type="match status" value="1"/>
</dbReference>
<keyword evidence="2 4" id="KW-0547">Nucleotide-binding</keyword>
<dbReference type="InterPro" id="IPR027417">
    <property type="entry name" value="P-loop_NTPase"/>
</dbReference>
<gene>
    <name evidence="7" type="ORF">SAMN04488503_0182</name>
</gene>
<proteinExistence type="inferred from homology"/>
<sequence>MAKSDLLIQMVKAALTSDRESLEKSVQAVIADERNKQHHSVADRLSVALRTTPNFRRLSLPADTPRLGGPSIDSQDGRNFLGEHTPRRRLSDLFLPQTCREQCQEVIEEHGRADLLRAHGLEPRNRILLAGSPGNGKTTLAEALAYEIGITYFVVRYETIIGSFLGETSTRLKRVFDYAKTRPCILFFDEFDTLGKERGDTHETGEIKRVVSSLLLQIDDLPSYTIVISATNHPELLDRAVWRRFQIRIELPKPNKSQSASFISSFFTRFQEYNTELTSRIADKLIGLSYSELEEFCLNIQRKHILALGNQSLKDIVAEQLRLWSHQYSLPQKGKKQDPTK</sequence>
<evidence type="ECO:0000256" key="5">
    <source>
        <dbReference type="SAM" id="MobiDB-lite"/>
    </source>
</evidence>
<dbReference type="OrthoDB" id="9809379at2"/>
<name>A0A239DCS8_9BACT</name>
<dbReference type="Proteomes" id="UP000198324">
    <property type="component" value="Unassembled WGS sequence"/>
</dbReference>
<dbReference type="EMBL" id="FZOC01000014">
    <property type="protein sequence ID" value="SNS29473.1"/>
    <property type="molecule type" value="Genomic_DNA"/>
</dbReference>
<keyword evidence="3 4" id="KW-0067">ATP-binding</keyword>
<dbReference type="RefSeq" id="WP_089275671.1">
    <property type="nucleotide sequence ID" value="NZ_FZOC01000014.1"/>
</dbReference>
<dbReference type="SMART" id="SM00382">
    <property type="entry name" value="AAA"/>
    <property type="match status" value="1"/>
</dbReference>
<evidence type="ECO:0000313" key="7">
    <source>
        <dbReference type="EMBL" id="SNS29473.1"/>
    </source>
</evidence>
<protein>
    <submittedName>
        <fullName evidence="7">ATPase family associated with various cellular activities (AAA)</fullName>
    </submittedName>
</protein>